<dbReference type="RefSeq" id="WP_112782189.1">
    <property type="nucleotide sequence ID" value="NZ_CP030041.1"/>
</dbReference>
<dbReference type="Gene3D" id="2.60.40.1120">
    <property type="entry name" value="Carboxypeptidase-like, regulatory domain"/>
    <property type="match status" value="1"/>
</dbReference>
<dbReference type="PROSITE" id="PS52016">
    <property type="entry name" value="TONB_DEPENDENT_REC_3"/>
    <property type="match status" value="1"/>
</dbReference>
<dbReference type="OrthoDB" id="9768177at2"/>
<dbReference type="Pfam" id="PF07715">
    <property type="entry name" value="Plug"/>
    <property type="match status" value="1"/>
</dbReference>
<comment type="similarity">
    <text evidence="7">Belongs to the TonB-dependent receptor family.</text>
</comment>
<dbReference type="InterPro" id="IPR039426">
    <property type="entry name" value="TonB-dep_rcpt-like"/>
</dbReference>
<comment type="subcellular location">
    <subcellularLocation>
        <location evidence="1 7">Cell outer membrane</location>
        <topology evidence="1 7">Multi-pass membrane protein</topology>
    </subcellularLocation>
</comment>
<evidence type="ECO:0000256" key="5">
    <source>
        <dbReference type="ARBA" id="ARBA00023136"/>
    </source>
</evidence>
<organism evidence="9 10">
    <name type="scientific">Echinicola strongylocentroti</name>
    <dbReference type="NCBI Taxonomy" id="1795355"/>
    <lineage>
        <taxon>Bacteria</taxon>
        <taxon>Pseudomonadati</taxon>
        <taxon>Bacteroidota</taxon>
        <taxon>Cytophagia</taxon>
        <taxon>Cytophagales</taxon>
        <taxon>Cyclobacteriaceae</taxon>
        <taxon>Echinicola</taxon>
    </lineage>
</organism>
<keyword evidence="2 7" id="KW-0813">Transport</keyword>
<dbReference type="InterPro" id="IPR023996">
    <property type="entry name" value="TonB-dep_OMP_SusC/RagA"/>
</dbReference>
<dbReference type="Pfam" id="PF13715">
    <property type="entry name" value="CarbopepD_reg_2"/>
    <property type="match status" value="1"/>
</dbReference>
<evidence type="ECO:0000313" key="9">
    <source>
        <dbReference type="EMBL" id="AWW28768.1"/>
    </source>
</evidence>
<evidence type="ECO:0000256" key="7">
    <source>
        <dbReference type="PROSITE-ProRule" id="PRU01360"/>
    </source>
</evidence>
<keyword evidence="3 7" id="KW-1134">Transmembrane beta strand</keyword>
<dbReference type="InterPro" id="IPR036942">
    <property type="entry name" value="Beta-barrel_TonB_sf"/>
</dbReference>
<protein>
    <submittedName>
        <fullName evidence="9">SusC/RagA family TonB-linked outer membrane protein</fullName>
    </submittedName>
</protein>
<dbReference type="NCBIfam" id="TIGR04056">
    <property type="entry name" value="OMP_RagA_SusC"/>
    <property type="match status" value="1"/>
</dbReference>
<evidence type="ECO:0000313" key="10">
    <source>
        <dbReference type="Proteomes" id="UP000248688"/>
    </source>
</evidence>
<name>A0A2Z4IE62_9BACT</name>
<dbReference type="InterPro" id="IPR037066">
    <property type="entry name" value="Plug_dom_sf"/>
</dbReference>
<evidence type="ECO:0000256" key="1">
    <source>
        <dbReference type="ARBA" id="ARBA00004571"/>
    </source>
</evidence>
<proteinExistence type="inferred from homology"/>
<keyword evidence="10" id="KW-1185">Reference proteome</keyword>
<accession>A0A2Z4IE62</accession>
<dbReference type="InterPro" id="IPR023997">
    <property type="entry name" value="TonB-dep_OMP_SusC/RagA_CS"/>
</dbReference>
<feature type="domain" description="TonB-dependent receptor plug" evidence="8">
    <location>
        <begin position="214"/>
        <end position="319"/>
    </location>
</feature>
<evidence type="ECO:0000256" key="2">
    <source>
        <dbReference type="ARBA" id="ARBA00022448"/>
    </source>
</evidence>
<evidence type="ECO:0000256" key="3">
    <source>
        <dbReference type="ARBA" id="ARBA00022452"/>
    </source>
</evidence>
<dbReference type="SUPFAM" id="SSF49464">
    <property type="entry name" value="Carboxypeptidase regulatory domain-like"/>
    <property type="match status" value="1"/>
</dbReference>
<sequence>MYSIILKQSILISKRLFYAFMVQLFVMQVLLANSSNGQEPEQITFSLYANEAAFTDVFHQVETKTDLVFLYDKQIAESKDRFSLHRDNISLSELMEMLERRGLNFRKDGDNISVKKVAEKYAKREITGRVTSENGEPLPGATILIKGSNVGTVTDIDGYYRISAEEAGTLIFNMLGYKNLEIPIDGRSEVNVTLQEESTALDEVVVMGYNTIEKQHVASSIAELDMKRAKMRPIFKLQEAFSGTLPGVTMLQGSNLPGSVPGTINIRGISTLQNADPLVIVDGMEQSLTDIDPNEVKSISVLKDAASAAMYGSRGANGVIIITTNRGTTGKFKVDLHSWAAINDPIDLPTFVNSADYMRLNNEAREYQGQTPQFTDEDITNAANGNSTDTDWLDEVMERRAYSYNMSTNISGGGGVGTFNLMLGYLKENGLNTYEGSEKFSARFNTDIHIDDKFVLLADFYARRLQVNRLQANSDGHGLYKIAWRMNPTQPVFYDSDLPDHYILHNEMNPVASINHGGERNNLYDRSTINLRPRYHINDNLHINGNISYMINKSANKYKRETFKFFDGDGIPVTTWANAVDSDQGVSVSQLTARANINYERDLRKEQDKLYLVAGTEIMNYNYTDYREIAKASFYTKLNYSFDDRYLLEVTARGDGSSKFAPDHQWGFFPSGALAWNAHNEKFLSGVTQNGLISNLKIRLSYGLIGNENVDPYLWQEVVNNWGWTMRVPNPSFSWEKQRQGNIGVDLAMFDNRFRFTAEVYKKHSFDLIYSEFPVPPLTGSHSLESAVNVGEVENKGWELSGSWSDNIGELSYTVGGMLFENNNKVLKAGYNESDTLIFKDNNEKIWYRGIALDNYYGFESDGYFQNEQEVEETSAKLPNTRPGDIRYVDQNGDGVINDKDRVDLGDPFPHMNYSITLDLRYKRWDFSFLGHGVGRRTGRLGGQEGFPIFMDGENNDLGAPRQYYMDNRWTPDNPNSRFPRVWTGTTPNSELSDVWLGDASFFRIKTLQLGYTFPRITKGVKNMRVYINAQDAFTFTNWEGLEPERNGGTGNYPRMASYSLGVKFTIL</sequence>
<dbReference type="Proteomes" id="UP000248688">
    <property type="component" value="Chromosome"/>
</dbReference>
<keyword evidence="6 7" id="KW-0998">Cell outer membrane</keyword>
<dbReference type="NCBIfam" id="TIGR04057">
    <property type="entry name" value="SusC_RagA_signa"/>
    <property type="match status" value="1"/>
</dbReference>
<dbReference type="AlphaFoldDB" id="A0A2Z4IE62"/>
<dbReference type="Gene3D" id="2.40.170.20">
    <property type="entry name" value="TonB-dependent receptor, beta-barrel domain"/>
    <property type="match status" value="1"/>
</dbReference>
<dbReference type="EMBL" id="CP030041">
    <property type="protein sequence ID" value="AWW28768.1"/>
    <property type="molecule type" value="Genomic_DNA"/>
</dbReference>
<evidence type="ECO:0000256" key="4">
    <source>
        <dbReference type="ARBA" id="ARBA00022692"/>
    </source>
</evidence>
<reference evidence="9 10" key="1">
    <citation type="submission" date="2018-06" db="EMBL/GenBank/DDBJ databases">
        <title>Echinicola strongylocentroti sp. nov., isolated from a sea urchin Strongylocentrotus intermedius.</title>
        <authorList>
            <person name="Bae S.S."/>
        </authorList>
    </citation>
    <scope>NUCLEOTIDE SEQUENCE [LARGE SCALE GENOMIC DNA]</scope>
    <source>
        <strain evidence="9 10">MEBiC08714</strain>
    </source>
</reference>
<dbReference type="Gene3D" id="2.170.130.10">
    <property type="entry name" value="TonB-dependent receptor, plug domain"/>
    <property type="match status" value="1"/>
</dbReference>
<keyword evidence="4 7" id="KW-0812">Transmembrane</keyword>
<evidence type="ECO:0000256" key="6">
    <source>
        <dbReference type="ARBA" id="ARBA00023237"/>
    </source>
</evidence>
<dbReference type="SUPFAM" id="SSF56935">
    <property type="entry name" value="Porins"/>
    <property type="match status" value="1"/>
</dbReference>
<dbReference type="InterPro" id="IPR012910">
    <property type="entry name" value="Plug_dom"/>
</dbReference>
<dbReference type="InterPro" id="IPR008969">
    <property type="entry name" value="CarboxyPept-like_regulatory"/>
</dbReference>
<dbReference type="GO" id="GO:0009279">
    <property type="term" value="C:cell outer membrane"/>
    <property type="evidence" value="ECO:0007669"/>
    <property type="project" value="UniProtKB-SubCell"/>
</dbReference>
<evidence type="ECO:0000259" key="8">
    <source>
        <dbReference type="Pfam" id="PF07715"/>
    </source>
</evidence>
<gene>
    <name evidence="9" type="ORF">DN752_00695</name>
</gene>
<dbReference type="KEGG" id="est:DN752_00695"/>
<keyword evidence="5 7" id="KW-0472">Membrane</keyword>